<dbReference type="Pfam" id="PF13439">
    <property type="entry name" value="Glyco_transf_4"/>
    <property type="match status" value="1"/>
</dbReference>
<accession>A0ABY4CJN4</accession>
<evidence type="ECO:0000313" key="3">
    <source>
        <dbReference type="EMBL" id="UOF90733.1"/>
    </source>
</evidence>
<keyword evidence="3" id="KW-0328">Glycosyltransferase</keyword>
<dbReference type="Gene3D" id="3.40.50.2000">
    <property type="entry name" value="Glycogen Phosphorylase B"/>
    <property type="match status" value="2"/>
</dbReference>
<dbReference type="Proteomes" id="UP000830167">
    <property type="component" value="Chromosome"/>
</dbReference>
<dbReference type="InterPro" id="IPR028098">
    <property type="entry name" value="Glyco_trans_4-like_N"/>
</dbReference>
<dbReference type="SUPFAM" id="SSF53756">
    <property type="entry name" value="UDP-Glycosyltransferase/glycogen phosphorylase"/>
    <property type="match status" value="1"/>
</dbReference>
<dbReference type="EC" id="2.4.-.-" evidence="3"/>
<dbReference type="Pfam" id="PF00534">
    <property type="entry name" value="Glycos_transf_1"/>
    <property type="match status" value="1"/>
</dbReference>
<dbReference type="PANTHER" id="PTHR45947">
    <property type="entry name" value="SULFOQUINOVOSYL TRANSFERASE SQD2"/>
    <property type="match status" value="1"/>
</dbReference>
<proteinExistence type="predicted"/>
<dbReference type="InterPro" id="IPR001296">
    <property type="entry name" value="Glyco_trans_1"/>
</dbReference>
<keyword evidence="3" id="KW-0808">Transferase</keyword>
<evidence type="ECO:0000313" key="4">
    <source>
        <dbReference type="Proteomes" id="UP000830167"/>
    </source>
</evidence>
<dbReference type="RefSeq" id="WP_347437433.1">
    <property type="nucleotide sequence ID" value="NZ_CP089291.1"/>
</dbReference>
<organism evidence="3 4">
    <name type="scientific">Fodinisporobacter ferrooxydans</name>
    <dbReference type="NCBI Taxonomy" id="2901836"/>
    <lineage>
        <taxon>Bacteria</taxon>
        <taxon>Bacillati</taxon>
        <taxon>Bacillota</taxon>
        <taxon>Bacilli</taxon>
        <taxon>Bacillales</taxon>
        <taxon>Alicyclobacillaceae</taxon>
        <taxon>Fodinisporobacter</taxon>
    </lineage>
</organism>
<reference evidence="3" key="1">
    <citation type="submission" date="2021-12" db="EMBL/GenBank/DDBJ databases">
        <title>Alicyclobacillaceae gen. nov., sp. nov., isolated from chalcocite enrichment system.</title>
        <authorList>
            <person name="Jiang Z."/>
        </authorList>
    </citation>
    <scope>NUCLEOTIDE SEQUENCE</scope>
    <source>
        <strain evidence="3">MYW30-H2</strain>
    </source>
</reference>
<name>A0ABY4CJN4_9BACL</name>
<evidence type="ECO:0000259" key="2">
    <source>
        <dbReference type="Pfam" id="PF13439"/>
    </source>
</evidence>
<sequence length="387" mass="43311">MAVYRPRVLMVLDELCVGGTETHVLSITRELMKNDIHVVVCAAEGDMLNDFLQVGCPVYLINFLNKNKAVEESTTDAGHMEDSMIEMIKEIIQKEHVNLIHAHQKPSGLFVCKVAKLLGIPFILTVHGLYYSESTLSSFTQYGATTIAVSPPVQKKLKSHNIESILIPNGIDTSIFHPNKDINSLRRSLGISKKSPIVVYVGRLTSKKAAICKKVIKACRALRKKELKSLQLIIAGNGVNYNELENYVRQTELKTKSHFIHIIGLQKDMSSIYSAADCIIGTGRVALEAMACERPVIAIGTKGFMGLVIPRHFEKAWQQYFGDHAADFPCLTHFIQQALINVLSVSNSMSIFYGIKNREFIKEKFNIIQVAKQTIDVYTSVLERFQI</sequence>
<protein>
    <submittedName>
        <fullName evidence="3">Glycosyltransferase</fullName>
        <ecNumber evidence="3">2.4.-.-</ecNumber>
    </submittedName>
</protein>
<dbReference type="PANTHER" id="PTHR45947:SF3">
    <property type="entry name" value="SULFOQUINOVOSYL TRANSFERASE SQD2"/>
    <property type="match status" value="1"/>
</dbReference>
<feature type="domain" description="Glycosyl transferase family 1" evidence="1">
    <location>
        <begin position="183"/>
        <end position="310"/>
    </location>
</feature>
<dbReference type="EMBL" id="CP089291">
    <property type="protein sequence ID" value="UOF90733.1"/>
    <property type="molecule type" value="Genomic_DNA"/>
</dbReference>
<dbReference type="GO" id="GO:0016757">
    <property type="term" value="F:glycosyltransferase activity"/>
    <property type="evidence" value="ECO:0007669"/>
    <property type="project" value="UniProtKB-KW"/>
</dbReference>
<dbReference type="InterPro" id="IPR050194">
    <property type="entry name" value="Glycosyltransferase_grp1"/>
</dbReference>
<gene>
    <name evidence="3" type="ORF">LSG31_00170</name>
</gene>
<evidence type="ECO:0000259" key="1">
    <source>
        <dbReference type="Pfam" id="PF00534"/>
    </source>
</evidence>
<feature type="domain" description="Glycosyltransferase subfamily 4-like N-terminal" evidence="2">
    <location>
        <begin position="17"/>
        <end position="174"/>
    </location>
</feature>
<keyword evidence="4" id="KW-1185">Reference proteome</keyword>